<dbReference type="SUPFAM" id="SSF53639">
    <property type="entry name" value="AraD/HMP-PK domain-like"/>
    <property type="match status" value="1"/>
</dbReference>
<dbReference type="EMBL" id="CP098611">
    <property type="protein sequence ID" value="USR90838.1"/>
    <property type="molecule type" value="Genomic_DNA"/>
</dbReference>
<proteinExistence type="predicted"/>
<dbReference type="RefSeq" id="WP_252662862.1">
    <property type="nucleotide sequence ID" value="NZ_CP098611.1"/>
</dbReference>
<protein>
    <submittedName>
        <fullName evidence="2">Class II aldolase/adducin family protein</fullName>
    </submittedName>
</protein>
<dbReference type="InterPro" id="IPR036409">
    <property type="entry name" value="Aldolase_II/adducin_N_sf"/>
</dbReference>
<reference evidence="2" key="1">
    <citation type="submission" date="2022-06" db="EMBL/GenBank/DDBJ databases">
        <title>Genome sequence of Phormidium yuhuli AB48 isolated from an industrial photobioreactor environment.</title>
        <authorList>
            <person name="Qiu Y."/>
            <person name="Noonan A.J.C."/>
            <person name="Dofher K."/>
            <person name="Koch M."/>
            <person name="Kieft B."/>
            <person name="Lin X."/>
            <person name="Ziels R.M."/>
            <person name="Hallam S.J."/>
        </authorList>
    </citation>
    <scope>NUCLEOTIDE SEQUENCE</scope>
    <source>
        <strain evidence="2">AB48</strain>
    </source>
</reference>
<sequence length="199" mass="22155">MLDEGVIKYEGVWERGEPLSEEVLGGLMLWRDRLYGLGLIGAYENGIGFGNVSQRLGDGDGFVISGTQTGHLPHLEANQYTRVCEFDLGANRLRCCGPVQASSESLTHGAIYQRCPEVRGIFHVHHGQFWRRLLHRVPTTGAEVPYGTPQMAEEMFRLFEEEHLAQVRILAMAGHEDGVISFGESLDEAGAVLLRWFKG</sequence>
<name>A0ABY5ANQ1_9CYAN</name>
<accession>A0ABY5ANQ1</accession>
<evidence type="ECO:0000313" key="2">
    <source>
        <dbReference type="EMBL" id="USR90838.1"/>
    </source>
</evidence>
<dbReference type="Proteomes" id="UP001056708">
    <property type="component" value="Chromosome"/>
</dbReference>
<dbReference type="InterPro" id="IPR001303">
    <property type="entry name" value="Aldolase_II/adducin_N"/>
</dbReference>
<dbReference type="Gene3D" id="3.40.225.10">
    <property type="entry name" value="Class II aldolase/adducin N-terminal domain"/>
    <property type="match status" value="1"/>
</dbReference>
<evidence type="ECO:0000259" key="1">
    <source>
        <dbReference type="Pfam" id="PF00596"/>
    </source>
</evidence>
<dbReference type="Pfam" id="PF00596">
    <property type="entry name" value="Aldolase_II"/>
    <property type="match status" value="1"/>
</dbReference>
<keyword evidence="3" id="KW-1185">Reference proteome</keyword>
<gene>
    <name evidence="2" type="ORF">NEA10_18760</name>
</gene>
<feature type="domain" description="Class II aldolase/adducin N-terminal" evidence="1">
    <location>
        <begin position="49"/>
        <end position="189"/>
    </location>
</feature>
<evidence type="ECO:0000313" key="3">
    <source>
        <dbReference type="Proteomes" id="UP001056708"/>
    </source>
</evidence>
<organism evidence="2 3">
    <name type="scientific">Phormidium yuhuli AB48</name>
    <dbReference type="NCBI Taxonomy" id="2940671"/>
    <lineage>
        <taxon>Bacteria</taxon>
        <taxon>Bacillati</taxon>
        <taxon>Cyanobacteriota</taxon>
        <taxon>Cyanophyceae</taxon>
        <taxon>Oscillatoriophycideae</taxon>
        <taxon>Oscillatoriales</taxon>
        <taxon>Oscillatoriaceae</taxon>
        <taxon>Phormidium</taxon>
        <taxon>Phormidium yuhuli</taxon>
    </lineage>
</organism>